<keyword evidence="1" id="KW-0489">Methyltransferase</keyword>
<keyword evidence="2" id="KW-1185">Reference proteome</keyword>
<dbReference type="GO" id="GO:0003676">
    <property type="term" value="F:nucleic acid binding"/>
    <property type="evidence" value="ECO:0007669"/>
    <property type="project" value="InterPro"/>
</dbReference>
<dbReference type="GO" id="GO:0032259">
    <property type="term" value="P:methylation"/>
    <property type="evidence" value="ECO:0007669"/>
    <property type="project" value="UniProtKB-KW"/>
</dbReference>
<reference evidence="1 2" key="1">
    <citation type="journal article" date="2014" name="Curr. Biol.">
        <title>The genome of the clonal raider ant Cerapachys biroi.</title>
        <authorList>
            <person name="Oxley P.R."/>
            <person name="Ji L."/>
            <person name="Fetter-Pruneda I."/>
            <person name="McKenzie S.K."/>
            <person name="Li C."/>
            <person name="Hu H."/>
            <person name="Zhang G."/>
            <person name="Kronauer D.J."/>
        </authorList>
    </citation>
    <scope>NUCLEOTIDE SEQUENCE [LARGE SCALE GENOMIC DNA]</scope>
</reference>
<dbReference type="EMBL" id="KK107763">
    <property type="protein sequence ID" value="EZA47878.1"/>
    <property type="molecule type" value="Genomic_DNA"/>
</dbReference>
<proteinExistence type="predicted"/>
<dbReference type="Gene3D" id="3.30.420.10">
    <property type="entry name" value="Ribonuclease H-like superfamily/Ribonuclease H"/>
    <property type="match status" value="1"/>
</dbReference>
<dbReference type="Proteomes" id="UP000053097">
    <property type="component" value="Unassembled WGS sequence"/>
</dbReference>
<protein>
    <submittedName>
        <fullName evidence="1">Histone-lysine N-methyltransferase SETMAR</fullName>
    </submittedName>
</protein>
<dbReference type="GO" id="GO:0008168">
    <property type="term" value="F:methyltransferase activity"/>
    <property type="evidence" value="ECO:0007669"/>
    <property type="project" value="UniProtKB-KW"/>
</dbReference>
<dbReference type="AlphaFoldDB" id="A0A026VVR1"/>
<evidence type="ECO:0000313" key="1">
    <source>
        <dbReference type="EMBL" id="EZA47878.1"/>
    </source>
</evidence>
<dbReference type="STRING" id="2015173.A0A026VVR1"/>
<dbReference type="PANTHER" id="PTHR46060">
    <property type="entry name" value="MARINER MOS1 TRANSPOSASE-LIKE PROTEIN"/>
    <property type="match status" value="1"/>
</dbReference>
<name>A0A026VVR1_OOCBI</name>
<accession>A0A026VVR1</accession>
<dbReference type="InterPro" id="IPR036397">
    <property type="entry name" value="RNaseH_sf"/>
</dbReference>
<keyword evidence="1" id="KW-0808">Transferase</keyword>
<gene>
    <name evidence="1" type="ORF">X777_15253</name>
</gene>
<organism evidence="1 2">
    <name type="scientific">Ooceraea biroi</name>
    <name type="common">Clonal raider ant</name>
    <name type="synonym">Cerapachys biroi</name>
    <dbReference type="NCBI Taxonomy" id="2015173"/>
    <lineage>
        <taxon>Eukaryota</taxon>
        <taxon>Metazoa</taxon>
        <taxon>Ecdysozoa</taxon>
        <taxon>Arthropoda</taxon>
        <taxon>Hexapoda</taxon>
        <taxon>Insecta</taxon>
        <taxon>Pterygota</taxon>
        <taxon>Neoptera</taxon>
        <taxon>Endopterygota</taxon>
        <taxon>Hymenoptera</taxon>
        <taxon>Apocrita</taxon>
        <taxon>Aculeata</taxon>
        <taxon>Formicoidea</taxon>
        <taxon>Formicidae</taxon>
        <taxon>Dorylinae</taxon>
        <taxon>Ooceraea</taxon>
    </lineage>
</organism>
<dbReference type="PANTHER" id="PTHR46060:SF3">
    <property type="entry name" value="PROTEIN GVQW3"/>
    <property type="match status" value="1"/>
</dbReference>
<sequence length="150" mass="17814">MIERYRHVIYREIQASWGIDMKAIHTILHDHLNVRKLCSRWIPHNLTEAREKQAPVTQNVKPLIFLSSKNVELMAHCLYSPDLSPNDFFLLPNIKHKMRGERFVSPEAAVEAFRTLVSEITASEWKKCFENWFEHMQKCIDLKGEYFEKQ</sequence>
<dbReference type="InterPro" id="IPR052709">
    <property type="entry name" value="Transposase-MT_Hybrid"/>
</dbReference>
<evidence type="ECO:0000313" key="2">
    <source>
        <dbReference type="Proteomes" id="UP000053097"/>
    </source>
</evidence>